<dbReference type="InterPro" id="IPR037396">
    <property type="entry name" value="FMN_HAD"/>
</dbReference>
<comment type="similarity">
    <text evidence="5">Belongs to the FMN-dependent alpha-hydroxy acid dehydrogenase family.</text>
</comment>
<sequence>MEMPVLTLQDYRRLAQERMEPPVWDFFEGGAGEEHTLAANVRAFDRIRLRPTVLRPAVSPDTTCKILGRTWAAPIGITPMAFHTLAHPEGELATVRAAAARGIPVIIGTFAGRTCEELAAAAAGAPLWLQVYCFRDRSVTRRLVERAERAGVEALVLTVDAPRLGRRLRDVRNDFRLPPGIVPANLDGGGFSSPAAHARAELDPSLDWSAVSWLRSVSSLPILVKGILTASDALRAVESGVDGIVVSNHGGRQLDGVPATLEALPEITAAVRGACPVLIDGGVRRGRDVLACLALGADAALVGRPVLHGLAADGEDGVGGVLDILVEELQDAMTLTGTRSLADILPDLVQTRAPW</sequence>
<dbReference type="RefSeq" id="WP_344943222.1">
    <property type="nucleotide sequence ID" value="NZ_BAAAZG010000006.1"/>
</dbReference>
<dbReference type="InterPro" id="IPR012133">
    <property type="entry name" value="Alpha-hydoxy_acid_DH_FMN"/>
</dbReference>
<dbReference type="PANTHER" id="PTHR10578">
    <property type="entry name" value="S -2-HYDROXY-ACID OXIDASE-RELATED"/>
    <property type="match status" value="1"/>
</dbReference>
<keyword evidence="8" id="KW-1185">Reference proteome</keyword>
<dbReference type="InterPro" id="IPR000262">
    <property type="entry name" value="FMN-dep_DH"/>
</dbReference>
<dbReference type="PANTHER" id="PTHR10578:SF107">
    <property type="entry name" value="2-HYDROXYACID OXIDASE 1"/>
    <property type="match status" value="1"/>
</dbReference>
<protein>
    <submittedName>
        <fullName evidence="7">Alpha-hydroxy acid oxidase</fullName>
    </submittedName>
</protein>
<evidence type="ECO:0000313" key="8">
    <source>
        <dbReference type="Proteomes" id="UP001500683"/>
    </source>
</evidence>
<evidence type="ECO:0000256" key="1">
    <source>
        <dbReference type="ARBA" id="ARBA00001917"/>
    </source>
</evidence>
<accession>A0ABP7VC93</accession>
<dbReference type="PROSITE" id="PS00557">
    <property type="entry name" value="FMN_HYDROXY_ACID_DH_1"/>
    <property type="match status" value="1"/>
</dbReference>
<dbReference type="CDD" id="cd02809">
    <property type="entry name" value="alpha_hydroxyacid_oxid_FMN"/>
    <property type="match status" value="1"/>
</dbReference>
<comment type="caution">
    <text evidence="7">The sequence shown here is derived from an EMBL/GenBank/DDBJ whole genome shotgun (WGS) entry which is preliminary data.</text>
</comment>
<dbReference type="PIRSF" id="PIRSF000138">
    <property type="entry name" value="Al-hdrx_acd_dh"/>
    <property type="match status" value="1"/>
</dbReference>
<dbReference type="Proteomes" id="UP001500683">
    <property type="component" value="Unassembled WGS sequence"/>
</dbReference>
<evidence type="ECO:0000259" key="6">
    <source>
        <dbReference type="PROSITE" id="PS51349"/>
    </source>
</evidence>
<name>A0ABP7VC93_9ACTN</name>
<evidence type="ECO:0000313" key="7">
    <source>
        <dbReference type="EMBL" id="GAA4063772.1"/>
    </source>
</evidence>
<dbReference type="PROSITE" id="PS51349">
    <property type="entry name" value="FMN_HYDROXY_ACID_DH_2"/>
    <property type="match status" value="1"/>
</dbReference>
<dbReference type="SUPFAM" id="SSF51395">
    <property type="entry name" value="FMN-linked oxidoreductases"/>
    <property type="match status" value="1"/>
</dbReference>
<dbReference type="Gene3D" id="3.20.20.70">
    <property type="entry name" value="Aldolase class I"/>
    <property type="match status" value="1"/>
</dbReference>
<organism evidence="7 8">
    <name type="scientific">Actinomadura miaoliensis</name>
    <dbReference type="NCBI Taxonomy" id="430685"/>
    <lineage>
        <taxon>Bacteria</taxon>
        <taxon>Bacillati</taxon>
        <taxon>Actinomycetota</taxon>
        <taxon>Actinomycetes</taxon>
        <taxon>Streptosporangiales</taxon>
        <taxon>Thermomonosporaceae</taxon>
        <taxon>Actinomadura</taxon>
    </lineage>
</organism>
<evidence type="ECO:0000256" key="4">
    <source>
        <dbReference type="ARBA" id="ARBA00023002"/>
    </source>
</evidence>
<gene>
    <name evidence="7" type="ORF">GCM10022214_16690</name>
</gene>
<keyword evidence="4" id="KW-0560">Oxidoreductase</keyword>
<reference evidence="8" key="1">
    <citation type="journal article" date="2019" name="Int. J. Syst. Evol. Microbiol.">
        <title>The Global Catalogue of Microorganisms (GCM) 10K type strain sequencing project: providing services to taxonomists for standard genome sequencing and annotation.</title>
        <authorList>
            <consortium name="The Broad Institute Genomics Platform"/>
            <consortium name="The Broad Institute Genome Sequencing Center for Infectious Disease"/>
            <person name="Wu L."/>
            <person name="Ma J."/>
        </authorList>
    </citation>
    <scope>NUCLEOTIDE SEQUENCE [LARGE SCALE GENOMIC DNA]</scope>
    <source>
        <strain evidence="8">JCM 16702</strain>
    </source>
</reference>
<keyword evidence="3" id="KW-0288">FMN</keyword>
<keyword evidence="2" id="KW-0285">Flavoprotein</keyword>
<evidence type="ECO:0000256" key="5">
    <source>
        <dbReference type="ARBA" id="ARBA00024042"/>
    </source>
</evidence>
<evidence type="ECO:0000256" key="2">
    <source>
        <dbReference type="ARBA" id="ARBA00022630"/>
    </source>
</evidence>
<feature type="domain" description="FMN hydroxy acid dehydrogenase" evidence="6">
    <location>
        <begin position="1"/>
        <end position="354"/>
    </location>
</feature>
<dbReference type="EMBL" id="BAAAZG010000006">
    <property type="protein sequence ID" value="GAA4063772.1"/>
    <property type="molecule type" value="Genomic_DNA"/>
</dbReference>
<dbReference type="Pfam" id="PF01070">
    <property type="entry name" value="FMN_dh"/>
    <property type="match status" value="1"/>
</dbReference>
<dbReference type="InterPro" id="IPR008259">
    <property type="entry name" value="FMN_hydac_DH_AS"/>
</dbReference>
<dbReference type="InterPro" id="IPR013785">
    <property type="entry name" value="Aldolase_TIM"/>
</dbReference>
<evidence type="ECO:0000256" key="3">
    <source>
        <dbReference type="ARBA" id="ARBA00022643"/>
    </source>
</evidence>
<comment type="cofactor">
    <cofactor evidence="1">
        <name>FMN</name>
        <dbReference type="ChEBI" id="CHEBI:58210"/>
    </cofactor>
</comment>
<proteinExistence type="inferred from homology"/>